<evidence type="ECO:0000256" key="1">
    <source>
        <dbReference type="ARBA" id="ARBA00022475"/>
    </source>
</evidence>
<evidence type="ECO:0000256" key="2">
    <source>
        <dbReference type="ARBA" id="ARBA00022553"/>
    </source>
</evidence>
<evidence type="ECO:0000313" key="12">
    <source>
        <dbReference type="Proteomes" id="UP000827092"/>
    </source>
</evidence>
<keyword evidence="1" id="KW-1003">Cell membrane</keyword>
<dbReference type="AlphaFoldDB" id="A0AAV6VPM0"/>
<dbReference type="Pfam" id="PF23110">
    <property type="entry name" value="H1_KCTD8_12_16"/>
    <property type="match status" value="1"/>
</dbReference>
<dbReference type="GO" id="GO:0042734">
    <property type="term" value="C:presynaptic membrane"/>
    <property type="evidence" value="ECO:0007669"/>
    <property type="project" value="UniProtKB-SubCell"/>
</dbReference>
<evidence type="ECO:0000256" key="9">
    <source>
        <dbReference type="ARBA" id="ARBA00057758"/>
    </source>
</evidence>
<comment type="caution">
    <text evidence="11">The sequence shown here is derived from an EMBL/GenBank/DDBJ whole genome shotgun (WGS) entry which is preliminary data.</text>
</comment>
<evidence type="ECO:0000313" key="11">
    <source>
        <dbReference type="EMBL" id="KAG8198652.1"/>
    </source>
</evidence>
<dbReference type="EMBL" id="JAFNEN010000037">
    <property type="protein sequence ID" value="KAG8198652.1"/>
    <property type="molecule type" value="Genomic_DNA"/>
</dbReference>
<reference evidence="11 12" key="1">
    <citation type="journal article" date="2022" name="Nat. Ecol. Evol.">
        <title>A masculinizing supergene underlies an exaggerated male reproductive morph in a spider.</title>
        <authorList>
            <person name="Hendrickx F."/>
            <person name="De Corte Z."/>
            <person name="Sonet G."/>
            <person name="Van Belleghem S.M."/>
            <person name="Kostlbacher S."/>
            <person name="Vangestel C."/>
        </authorList>
    </citation>
    <scope>NUCLEOTIDE SEQUENCE [LARGE SCALE GENOMIC DNA]</scope>
    <source>
        <strain evidence="11">W744_W776</strain>
    </source>
</reference>
<evidence type="ECO:0000256" key="8">
    <source>
        <dbReference type="ARBA" id="ARBA00034111"/>
    </source>
</evidence>
<gene>
    <name evidence="11" type="ORF">JTE90_015484</name>
</gene>
<dbReference type="CDD" id="cd22204">
    <property type="entry name" value="H1_KCTD12-like"/>
    <property type="match status" value="1"/>
</dbReference>
<comment type="function">
    <text evidence="9">Auxiliary subunit of GABA-B receptors that determine the pharmacology and kinetics of the receptor response. Increases agonist potency and markedly alter the G-protein signaling of the receptors by accelerating onset and promoting desensitization.</text>
</comment>
<organism evidence="11 12">
    <name type="scientific">Oedothorax gibbosus</name>
    <dbReference type="NCBI Taxonomy" id="931172"/>
    <lineage>
        <taxon>Eukaryota</taxon>
        <taxon>Metazoa</taxon>
        <taxon>Ecdysozoa</taxon>
        <taxon>Arthropoda</taxon>
        <taxon>Chelicerata</taxon>
        <taxon>Arachnida</taxon>
        <taxon>Araneae</taxon>
        <taxon>Araneomorphae</taxon>
        <taxon>Entelegynae</taxon>
        <taxon>Araneoidea</taxon>
        <taxon>Linyphiidae</taxon>
        <taxon>Erigoninae</taxon>
        <taxon>Oedothorax</taxon>
    </lineage>
</organism>
<evidence type="ECO:0000256" key="5">
    <source>
        <dbReference type="ARBA" id="ARBA00023257"/>
    </source>
</evidence>
<sequence length="283" mass="31762">MLREEAGIWRSMESEGSDDFPSVVELNVGGVLYTTSLATLTKDTKCLLGQLFTGQEHIGKDGRGRYFVDRDGVLFRYILDFLRNQKLVLPENFHERERLKNEAEYFNMDDLVACVNSMSDTPPSPSLITPPPPAANTMVRMGSVTTPTSPGGLMQATGQPGYLTLGYRGSFAFGRDGLSDVKFRKLTRILVCGRVTLCREVFGDTLNESRDPDRVNENRYTVRFFLKHNFLEQAFDNLQEAGFRCVSAAGSGTSGTGNEPLKPGIDFEENRWNHYNEFVFVRP</sequence>
<dbReference type="InterPro" id="IPR003131">
    <property type="entry name" value="T1-type_BTB"/>
</dbReference>
<dbReference type="GO" id="GO:0051260">
    <property type="term" value="P:protein homooligomerization"/>
    <property type="evidence" value="ECO:0007669"/>
    <property type="project" value="InterPro"/>
</dbReference>
<dbReference type="Gene3D" id="3.30.710.10">
    <property type="entry name" value="Potassium Channel Kv1.1, Chain A"/>
    <property type="match status" value="1"/>
</dbReference>
<dbReference type="InterPro" id="IPR011333">
    <property type="entry name" value="SKP1/BTB/POZ_sf"/>
</dbReference>
<keyword evidence="5" id="KW-0628">Postsynaptic cell membrane</keyword>
<dbReference type="InterPro" id="IPR000210">
    <property type="entry name" value="BTB/POZ_dom"/>
</dbReference>
<dbReference type="GO" id="GO:0045211">
    <property type="term" value="C:postsynaptic membrane"/>
    <property type="evidence" value="ECO:0007669"/>
    <property type="project" value="UniProtKB-SubCell"/>
</dbReference>
<feature type="domain" description="BTB" evidence="10">
    <location>
        <begin position="22"/>
        <end position="122"/>
    </location>
</feature>
<accession>A0AAV6VPM0</accession>
<evidence type="ECO:0000256" key="6">
    <source>
        <dbReference type="ARBA" id="ARBA00023273"/>
    </source>
</evidence>
<evidence type="ECO:0000256" key="4">
    <source>
        <dbReference type="ARBA" id="ARBA00023136"/>
    </source>
</evidence>
<protein>
    <recommendedName>
        <fullName evidence="10">BTB domain-containing protein</fullName>
    </recommendedName>
</protein>
<dbReference type="SMART" id="SM00225">
    <property type="entry name" value="BTB"/>
    <property type="match status" value="1"/>
</dbReference>
<dbReference type="PANTHER" id="PTHR14499">
    <property type="entry name" value="POTASSIUM CHANNEL TETRAMERIZATION DOMAIN-CONTAINING"/>
    <property type="match status" value="1"/>
</dbReference>
<keyword evidence="6" id="KW-0966">Cell projection</keyword>
<comment type="subcellular location">
    <subcellularLocation>
        <location evidence="7">Postsynaptic cell membrane</location>
    </subcellularLocation>
    <subcellularLocation>
        <location evidence="8">Presynaptic cell membrane</location>
    </subcellularLocation>
</comment>
<dbReference type="InterPro" id="IPR057093">
    <property type="entry name" value="H1_KCTD8_12_16"/>
</dbReference>
<dbReference type="PANTHER" id="PTHR14499:SF136">
    <property type="entry name" value="GH08630P"/>
    <property type="match status" value="1"/>
</dbReference>
<evidence type="ECO:0000259" key="10">
    <source>
        <dbReference type="SMART" id="SM00225"/>
    </source>
</evidence>
<dbReference type="CDD" id="cd18367">
    <property type="entry name" value="BTB_POZ_KCTD8-like"/>
    <property type="match status" value="1"/>
</dbReference>
<evidence type="ECO:0000256" key="7">
    <source>
        <dbReference type="ARBA" id="ARBA00034100"/>
    </source>
</evidence>
<proteinExistence type="predicted"/>
<dbReference type="SUPFAM" id="SSF54695">
    <property type="entry name" value="POZ domain"/>
    <property type="match status" value="1"/>
</dbReference>
<keyword evidence="3" id="KW-0770">Synapse</keyword>
<dbReference type="Proteomes" id="UP000827092">
    <property type="component" value="Unassembled WGS sequence"/>
</dbReference>
<keyword evidence="12" id="KW-1185">Reference proteome</keyword>
<dbReference type="Pfam" id="PF02214">
    <property type="entry name" value="BTB_2"/>
    <property type="match status" value="1"/>
</dbReference>
<name>A0AAV6VPM0_9ARAC</name>
<keyword evidence="4" id="KW-0472">Membrane</keyword>
<keyword evidence="2" id="KW-0597">Phosphoprotein</keyword>
<evidence type="ECO:0000256" key="3">
    <source>
        <dbReference type="ARBA" id="ARBA00023018"/>
    </source>
</evidence>